<dbReference type="Proteomes" id="UP000198870">
    <property type="component" value="Unassembled WGS sequence"/>
</dbReference>
<dbReference type="OrthoDB" id="9987336at2"/>
<evidence type="ECO:0000313" key="2">
    <source>
        <dbReference type="Proteomes" id="UP000198870"/>
    </source>
</evidence>
<organism evidence="1 2">
    <name type="scientific">Desulfoluna spongiiphila</name>
    <dbReference type="NCBI Taxonomy" id="419481"/>
    <lineage>
        <taxon>Bacteria</taxon>
        <taxon>Pseudomonadati</taxon>
        <taxon>Thermodesulfobacteriota</taxon>
        <taxon>Desulfobacteria</taxon>
        <taxon>Desulfobacterales</taxon>
        <taxon>Desulfolunaceae</taxon>
        <taxon>Desulfoluna</taxon>
    </lineage>
</organism>
<dbReference type="STRING" id="419481.SAMN05216233_11977"/>
<dbReference type="RefSeq" id="WP_139164059.1">
    <property type="nucleotide sequence ID" value="NZ_FMUX01000019.1"/>
</dbReference>
<sequence length="688" mass="79326">MITERHTTPPLRHARAVACLLTLVGALLIFPSTLPAISRLTESQMGLEEEEPAPPGPKVSVSNENGQMLWISTVGHLYMKDRMSPKERASLFSILDSHLGIEKDGRLDITTTRQAGVQLTRYSRLKEKPFSNIYFDDKINLTGYNFLYLETCVLNQAEEAPRFIRYFENGYYPNRSLFVKEELYYKSLYYYLYLSQEQLVQAINDTVAQLAADPNGEPSFKKEQIKGLETTVKVCTELDNLKRRGLSSKESPWERIFTPDESAWLDATLGYFTNIETHIALNSYDWFKRTLPLSISSRVIAHSLRQTWTEQAVSHRTVLPLMLFINQGTKQFSVDKLFNETLAMLKVDNREVDLVVLSAMKSWLLKQIEQGIKVEDRTTYKKILDELNVCPTGWIFYNLYACREPLAAMKAYTADWDTLDSDKRRTLFTTQIQPLYYDAKAKIDIVFNDLVKIFGGEEIYGGEYKASSINHIFHRYRGEIDYTYEYLQAGVYDKTLSEVRLPLANASRSCLHDFTAAFVKAPELRVNHVNLLNAYTLLFRELAAQGKVSLITRHEREMEELIRSERYKLGSALAHREDNRYDIYRIIAETYLATPRLRTQALKVAAQGFDLARTYYIEAARREGFISGTLPGALSTDATEMDDYERQYEYYQSIAKKLGKKILLLLPPEDVDLYNRMQDSRNPEGYLL</sequence>
<gene>
    <name evidence="1" type="ORF">SAMN05216233_11977</name>
</gene>
<dbReference type="AlphaFoldDB" id="A0A1G5IFB1"/>
<dbReference type="EMBL" id="FMUX01000019">
    <property type="protein sequence ID" value="SCY74451.1"/>
    <property type="molecule type" value="Genomic_DNA"/>
</dbReference>
<proteinExistence type="predicted"/>
<protein>
    <submittedName>
        <fullName evidence="1">Uncharacterized protein</fullName>
    </submittedName>
</protein>
<keyword evidence="2" id="KW-1185">Reference proteome</keyword>
<evidence type="ECO:0000313" key="1">
    <source>
        <dbReference type="EMBL" id="SCY74451.1"/>
    </source>
</evidence>
<accession>A0A1G5IFB1</accession>
<name>A0A1G5IFB1_9BACT</name>
<reference evidence="1 2" key="1">
    <citation type="submission" date="2016-10" db="EMBL/GenBank/DDBJ databases">
        <authorList>
            <person name="de Groot N.N."/>
        </authorList>
    </citation>
    <scope>NUCLEOTIDE SEQUENCE [LARGE SCALE GENOMIC DNA]</scope>
    <source>
        <strain evidence="1 2">AA1</strain>
    </source>
</reference>